<protein>
    <submittedName>
        <fullName evidence="6">CRISPR-associated endoribonuclease Cas6</fullName>
    </submittedName>
</protein>
<dbReference type="EMBL" id="DXEM01000015">
    <property type="protein sequence ID" value="HIX67547.1"/>
    <property type="molecule type" value="Genomic_DNA"/>
</dbReference>
<keyword evidence="3" id="KW-0378">Hydrolase</keyword>
<accession>A0A9D1WUT9</accession>
<organism evidence="6 7">
    <name type="scientific">Candidatus Anaerostipes excrementavium</name>
    <dbReference type="NCBI Taxonomy" id="2838463"/>
    <lineage>
        <taxon>Bacteria</taxon>
        <taxon>Bacillati</taxon>
        <taxon>Bacillota</taxon>
        <taxon>Clostridia</taxon>
        <taxon>Lachnospirales</taxon>
        <taxon>Lachnospiraceae</taxon>
        <taxon>Anaerostipes</taxon>
    </lineage>
</organism>
<reference evidence="6" key="2">
    <citation type="submission" date="2021-04" db="EMBL/GenBank/DDBJ databases">
        <authorList>
            <person name="Gilroy R."/>
        </authorList>
    </citation>
    <scope>NUCLEOTIDE SEQUENCE</scope>
    <source>
        <strain evidence="6">CHK191-13928</strain>
    </source>
</reference>
<evidence type="ECO:0000313" key="7">
    <source>
        <dbReference type="Proteomes" id="UP000886721"/>
    </source>
</evidence>
<dbReference type="NCBIfam" id="TIGR01877">
    <property type="entry name" value="cas_cas6"/>
    <property type="match status" value="1"/>
</dbReference>
<evidence type="ECO:0000256" key="4">
    <source>
        <dbReference type="ARBA" id="ARBA00023118"/>
    </source>
</evidence>
<evidence type="ECO:0000256" key="2">
    <source>
        <dbReference type="ARBA" id="ARBA00022759"/>
    </source>
</evidence>
<reference evidence="6" key="1">
    <citation type="journal article" date="2021" name="PeerJ">
        <title>Extensive microbial diversity within the chicken gut microbiome revealed by metagenomics and culture.</title>
        <authorList>
            <person name="Gilroy R."/>
            <person name="Ravi A."/>
            <person name="Getino M."/>
            <person name="Pursley I."/>
            <person name="Horton D.L."/>
            <person name="Alikhan N.F."/>
            <person name="Baker D."/>
            <person name="Gharbi K."/>
            <person name="Hall N."/>
            <person name="Watson M."/>
            <person name="Adriaenssens E.M."/>
            <person name="Foster-Nyarko E."/>
            <person name="Jarju S."/>
            <person name="Secka A."/>
            <person name="Antonio M."/>
            <person name="Oren A."/>
            <person name="Chaudhuri R.R."/>
            <person name="La Ragione R."/>
            <person name="Hildebrand F."/>
            <person name="Pallen M.J."/>
        </authorList>
    </citation>
    <scope>NUCLEOTIDE SEQUENCE</scope>
    <source>
        <strain evidence="6">CHK191-13928</strain>
    </source>
</reference>
<evidence type="ECO:0000256" key="1">
    <source>
        <dbReference type="ARBA" id="ARBA00022722"/>
    </source>
</evidence>
<gene>
    <name evidence="6" type="primary">cas6</name>
    <name evidence="6" type="ORF">H9735_05395</name>
</gene>
<sequence>MITELKLKLSYADPSKSFDYNIASTMHGVLMEHLESDYQDYMHRDGLRPYTQAVLQMDSQSFLWRICTLTKEAEEKIIQPLLQKENFFLKYKDQELRAESRELRSISYESLISDYYFEKQPRVFHMEFMTPTAFKSHGEYVFMPSVRLIFQSLMRKYDAFSTDTAIGNDEILEQIENNVRITGYRLRSVKFSLEGIRVPAFMGTITMYIKGPQQLVNLIRMMAEFGQYSGVGIKTSLGMGTYKIKKGFKNDKRSSQNRSRSTAS</sequence>
<dbReference type="Gene3D" id="3.30.70.1900">
    <property type="match status" value="1"/>
</dbReference>
<dbReference type="CDD" id="cd21141">
    <property type="entry name" value="Cas6_III-like"/>
    <property type="match status" value="1"/>
</dbReference>
<dbReference type="InterPro" id="IPR019267">
    <property type="entry name" value="CRISPR-assoc_Cas6_C"/>
</dbReference>
<dbReference type="InterPro" id="IPR010156">
    <property type="entry name" value="CRISPR-assoc_prot_Cas6"/>
</dbReference>
<keyword evidence="4" id="KW-0051">Antiviral defense</keyword>
<dbReference type="GO" id="GO:0051607">
    <property type="term" value="P:defense response to virus"/>
    <property type="evidence" value="ECO:0007669"/>
    <property type="project" value="UniProtKB-KW"/>
</dbReference>
<comment type="caution">
    <text evidence="6">The sequence shown here is derived from an EMBL/GenBank/DDBJ whole genome shotgun (WGS) entry which is preliminary data.</text>
</comment>
<dbReference type="GO" id="GO:0016788">
    <property type="term" value="F:hydrolase activity, acting on ester bonds"/>
    <property type="evidence" value="ECO:0007669"/>
    <property type="project" value="InterPro"/>
</dbReference>
<name>A0A9D1WUT9_9FIRM</name>
<evidence type="ECO:0000259" key="5">
    <source>
        <dbReference type="Pfam" id="PF10040"/>
    </source>
</evidence>
<dbReference type="Proteomes" id="UP000886721">
    <property type="component" value="Unassembled WGS sequence"/>
</dbReference>
<dbReference type="GO" id="GO:0004519">
    <property type="term" value="F:endonuclease activity"/>
    <property type="evidence" value="ECO:0007669"/>
    <property type="project" value="UniProtKB-KW"/>
</dbReference>
<feature type="domain" description="CRISPR-associated protein Cas6 C-terminal" evidence="5">
    <location>
        <begin position="126"/>
        <end position="242"/>
    </location>
</feature>
<dbReference type="Pfam" id="PF10040">
    <property type="entry name" value="CRISPR_Cas6"/>
    <property type="match status" value="1"/>
</dbReference>
<proteinExistence type="predicted"/>
<dbReference type="AlphaFoldDB" id="A0A9D1WUT9"/>
<evidence type="ECO:0000256" key="3">
    <source>
        <dbReference type="ARBA" id="ARBA00022801"/>
    </source>
</evidence>
<keyword evidence="1" id="KW-0540">Nuclease</keyword>
<evidence type="ECO:0000313" key="6">
    <source>
        <dbReference type="EMBL" id="HIX67547.1"/>
    </source>
</evidence>
<keyword evidence="2" id="KW-0255">Endonuclease</keyword>